<organism evidence="1 2">
    <name type="scientific">Streptomyces fumanus</name>
    <dbReference type="NCBI Taxonomy" id="67302"/>
    <lineage>
        <taxon>Bacteria</taxon>
        <taxon>Bacillati</taxon>
        <taxon>Actinomycetota</taxon>
        <taxon>Actinomycetes</taxon>
        <taxon>Kitasatosporales</taxon>
        <taxon>Streptomycetaceae</taxon>
        <taxon>Streptomyces</taxon>
    </lineage>
</organism>
<sequence length="66" mass="7453">MCKRAGQSGISERFQRWRSRVRMAAAIDVRRFGLQRALRKFRQDSDLATPRSTGAPAADDARFVVG</sequence>
<dbReference type="Proteomes" id="UP000630718">
    <property type="component" value="Unassembled WGS sequence"/>
</dbReference>
<evidence type="ECO:0000313" key="1">
    <source>
        <dbReference type="EMBL" id="GHF27992.1"/>
    </source>
</evidence>
<comment type="caution">
    <text evidence="1">The sequence shown here is derived from an EMBL/GenBank/DDBJ whole genome shotgun (WGS) entry which is preliminary data.</text>
</comment>
<gene>
    <name evidence="1" type="ORF">GCM10018772_62070</name>
</gene>
<keyword evidence="2" id="KW-1185">Reference proteome</keyword>
<reference evidence="1" key="2">
    <citation type="submission" date="2020-09" db="EMBL/GenBank/DDBJ databases">
        <authorList>
            <person name="Sun Q."/>
            <person name="Ohkuma M."/>
        </authorList>
    </citation>
    <scope>NUCLEOTIDE SEQUENCE</scope>
    <source>
        <strain evidence="1">JCM 4477</strain>
    </source>
</reference>
<name>A0A919AXD9_9ACTN</name>
<reference evidence="1" key="1">
    <citation type="journal article" date="2014" name="Int. J. Syst. Evol. Microbiol.">
        <title>Complete genome sequence of Corynebacterium casei LMG S-19264T (=DSM 44701T), isolated from a smear-ripened cheese.</title>
        <authorList>
            <consortium name="US DOE Joint Genome Institute (JGI-PGF)"/>
            <person name="Walter F."/>
            <person name="Albersmeier A."/>
            <person name="Kalinowski J."/>
            <person name="Ruckert C."/>
        </authorList>
    </citation>
    <scope>NUCLEOTIDE SEQUENCE</scope>
    <source>
        <strain evidence="1">JCM 4477</strain>
    </source>
</reference>
<dbReference type="AlphaFoldDB" id="A0A919AXD9"/>
<dbReference type="EMBL" id="BNBI01000017">
    <property type="protein sequence ID" value="GHF27992.1"/>
    <property type="molecule type" value="Genomic_DNA"/>
</dbReference>
<evidence type="ECO:0000313" key="2">
    <source>
        <dbReference type="Proteomes" id="UP000630718"/>
    </source>
</evidence>
<protein>
    <submittedName>
        <fullName evidence="1">Uncharacterized protein</fullName>
    </submittedName>
</protein>
<proteinExistence type="predicted"/>
<accession>A0A919AXD9</accession>